<evidence type="ECO:0000313" key="2">
    <source>
        <dbReference type="Ensembl" id="ENSMGAP00000032380.1"/>
    </source>
</evidence>
<dbReference type="Ensembl" id="ENSMGAT00000022101.1">
    <property type="protein sequence ID" value="ENSMGAP00000032380.1"/>
    <property type="gene ID" value="ENSMGAG00000007378.2"/>
</dbReference>
<dbReference type="PANTHER" id="PTHR36876:SF1">
    <property type="entry name" value="UROTENSIN-2B"/>
    <property type="match status" value="1"/>
</dbReference>
<evidence type="ECO:0000256" key="1">
    <source>
        <dbReference type="SAM" id="Phobius"/>
    </source>
</evidence>
<organism evidence="2 3">
    <name type="scientific">Meleagris gallopavo</name>
    <name type="common">Wild turkey</name>
    <dbReference type="NCBI Taxonomy" id="9103"/>
    <lineage>
        <taxon>Eukaryota</taxon>
        <taxon>Metazoa</taxon>
        <taxon>Chordata</taxon>
        <taxon>Craniata</taxon>
        <taxon>Vertebrata</taxon>
        <taxon>Euteleostomi</taxon>
        <taxon>Archelosauria</taxon>
        <taxon>Archosauria</taxon>
        <taxon>Dinosauria</taxon>
        <taxon>Saurischia</taxon>
        <taxon>Theropoda</taxon>
        <taxon>Coelurosauria</taxon>
        <taxon>Aves</taxon>
        <taxon>Neognathae</taxon>
        <taxon>Galloanserae</taxon>
        <taxon>Galliformes</taxon>
        <taxon>Phasianidae</taxon>
        <taxon>Meleagridinae</taxon>
        <taxon>Meleagris</taxon>
    </lineage>
</organism>
<keyword evidence="3" id="KW-1185">Reference proteome</keyword>
<dbReference type="Bgee" id="ENSMGAG00000007378">
    <property type="expression patterns" value="Expressed in spleen and 5 other cell types or tissues"/>
</dbReference>
<proteinExistence type="predicted"/>
<reference evidence="2" key="2">
    <citation type="submission" date="2025-08" db="UniProtKB">
        <authorList>
            <consortium name="Ensembl"/>
        </authorList>
    </citation>
    <scope>IDENTIFICATION</scope>
</reference>
<accession>A0A803YKT2</accession>
<gene>
    <name evidence="2" type="primary">UTS2B</name>
</gene>
<dbReference type="GO" id="GO:0001664">
    <property type="term" value="F:G protein-coupled receptor binding"/>
    <property type="evidence" value="ECO:0007669"/>
    <property type="project" value="TreeGrafter"/>
</dbReference>
<dbReference type="GeneTree" id="ENSGT00390000003511"/>
<keyword evidence="1" id="KW-0812">Transmembrane</keyword>
<dbReference type="Proteomes" id="UP000001645">
    <property type="component" value="Chromosome 11"/>
</dbReference>
<dbReference type="GO" id="GO:0008217">
    <property type="term" value="P:regulation of blood pressure"/>
    <property type="evidence" value="ECO:0007669"/>
    <property type="project" value="TreeGrafter"/>
</dbReference>
<reference evidence="2" key="3">
    <citation type="submission" date="2025-09" db="UniProtKB">
        <authorList>
            <consortium name="Ensembl"/>
        </authorList>
    </citation>
    <scope>IDENTIFICATION</scope>
</reference>
<keyword evidence="1" id="KW-1133">Transmembrane helix</keyword>
<feature type="transmembrane region" description="Helical" evidence="1">
    <location>
        <begin position="20"/>
        <end position="41"/>
    </location>
</feature>
<name>A0A803YKT2_MELGA</name>
<evidence type="ECO:0000313" key="3">
    <source>
        <dbReference type="Proteomes" id="UP000001645"/>
    </source>
</evidence>
<dbReference type="PANTHER" id="PTHR36876">
    <property type="entry name" value="UROTENSIN-2B"/>
    <property type="match status" value="1"/>
</dbReference>
<dbReference type="InParanoid" id="A0A803YKT2"/>
<dbReference type="InterPro" id="IPR043255">
    <property type="entry name" value="U-IIB"/>
</dbReference>
<sequence length="178" mass="19845">MLLGGGYVEKMRSIQLSLGMLAILTMTVYVPSTHGVPFFLLDNRVLPEREDTNHKDTLLPLLNKKFAWRTPGNFDWELAKKFDDFEQLLKFKDQLSAEERSEVADALESLSASQPKKRGKCWVRGLTMGLAGSSHPIQLPVPAFPICSRTVTINVPQARSEYCVLALRTSPEAVRAAA</sequence>
<dbReference type="AlphaFoldDB" id="A0A803YKT2"/>
<keyword evidence="1" id="KW-0472">Membrane</keyword>
<protein>
    <submittedName>
        <fullName evidence="2">Urotensin 2B</fullName>
    </submittedName>
</protein>
<reference evidence="2 3" key="1">
    <citation type="journal article" date="2010" name="PLoS Biol.">
        <title>Multi-platform next-generation sequencing of the domestic turkey (Meleagris gallopavo): genome assembly and analysis.</title>
        <authorList>
            <person name="Dalloul R.A."/>
            <person name="Long J.A."/>
            <person name="Zimin A.V."/>
            <person name="Aslam L."/>
            <person name="Beal K."/>
            <person name="Blomberg L.A."/>
            <person name="Bouffard P."/>
            <person name="Burt D.W."/>
            <person name="Crasta O."/>
            <person name="Crooijmans R.P."/>
            <person name="Cooper K."/>
            <person name="Coulombe R.A."/>
            <person name="De S."/>
            <person name="Delany M.E."/>
            <person name="Dodgson J.B."/>
            <person name="Dong J.J."/>
            <person name="Evans C."/>
            <person name="Frederickson K.M."/>
            <person name="Flicek P."/>
            <person name="Florea L."/>
            <person name="Folkerts O."/>
            <person name="Groenen M.A."/>
            <person name="Harkins T.T."/>
            <person name="Herrero J."/>
            <person name="Hoffmann S."/>
            <person name="Megens H.J."/>
            <person name="Jiang A."/>
            <person name="de Jong P."/>
            <person name="Kaiser P."/>
            <person name="Kim H."/>
            <person name="Kim K.W."/>
            <person name="Kim S."/>
            <person name="Langenberger D."/>
            <person name="Lee M.K."/>
            <person name="Lee T."/>
            <person name="Mane S."/>
            <person name="Marcais G."/>
            <person name="Marz M."/>
            <person name="McElroy A.P."/>
            <person name="Modise T."/>
            <person name="Nefedov M."/>
            <person name="Notredame C."/>
            <person name="Paton I.R."/>
            <person name="Payne W.S."/>
            <person name="Pertea G."/>
            <person name="Prickett D."/>
            <person name="Puiu D."/>
            <person name="Qioa D."/>
            <person name="Raineri E."/>
            <person name="Ruffier M."/>
            <person name="Salzberg S.L."/>
            <person name="Schatz M.C."/>
            <person name="Scheuring C."/>
            <person name="Schmidt C.J."/>
            <person name="Schroeder S."/>
            <person name="Searle S.M."/>
            <person name="Smith E.J."/>
            <person name="Smith J."/>
            <person name="Sonstegard T.S."/>
            <person name="Stadler P.F."/>
            <person name="Tafer H."/>
            <person name="Tu Z.J."/>
            <person name="Van Tassell C.P."/>
            <person name="Vilella A.J."/>
            <person name="Williams K.P."/>
            <person name="Yorke J.A."/>
            <person name="Zhang L."/>
            <person name="Zhang H.B."/>
            <person name="Zhang X."/>
            <person name="Zhang Y."/>
            <person name="Reed K.M."/>
        </authorList>
    </citation>
    <scope>NUCLEOTIDE SEQUENCE [LARGE SCALE GENOMIC DNA]</scope>
</reference>